<evidence type="ECO:0000256" key="2">
    <source>
        <dbReference type="ARBA" id="ARBA00008997"/>
    </source>
</evidence>
<organism evidence="12 13">
    <name type="scientific">Kwoniella europaea PYCC6329</name>
    <dbReference type="NCBI Taxonomy" id="1423913"/>
    <lineage>
        <taxon>Eukaryota</taxon>
        <taxon>Fungi</taxon>
        <taxon>Dikarya</taxon>
        <taxon>Basidiomycota</taxon>
        <taxon>Agaricomycotina</taxon>
        <taxon>Tremellomycetes</taxon>
        <taxon>Tremellales</taxon>
        <taxon>Cryptococcaceae</taxon>
        <taxon>Kwoniella</taxon>
    </lineage>
</organism>
<protein>
    <recommendedName>
        <fullName evidence="7">Non-structural maintenance of chromosomes element 4</fullName>
    </recommendedName>
</protein>
<feature type="region of interest" description="Disordered" evidence="9">
    <location>
        <begin position="229"/>
        <end position="260"/>
    </location>
</feature>
<comment type="subunit">
    <text evidence="7">Component of the SMC5-SMC6 complex.</text>
</comment>
<dbReference type="GeneID" id="91100929"/>
<evidence type="ECO:0000256" key="4">
    <source>
        <dbReference type="ARBA" id="ARBA00023172"/>
    </source>
</evidence>
<feature type="region of interest" description="Disordered" evidence="9">
    <location>
        <begin position="154"/>
        <end position="191"/>
    </location>
</feature>
<dbReference type="GO" id="GO:0006281">
    <property type="term" value="P:DNA repair"/>
    <property type="evidence" value="ECO:0007669"/>
    <property type="project" value="UniProtKB-UniRule"/>
</dbReference>
<evidence type="ECO:0000259" key="11">
    <source>
        <dbReference type="Pfam" id="PF15412"/>
    </source>
</evidence>
<proteinExistence type="inferred from homology"/>
<keyword evidence="3 7" id="KW-0227">DNA damage</keyword>
<evidence type="ECO:0000256" key="7">
    <source>
        <dbReference type="RuleBase" id="RU365071"/>
    </source>
</evidence>
<reference evidence="12 13" key="1">
    <citation type="submission" date="2024-01" db="EMBL/GenBank/DDBJ databases">
        <title>Comparative genomics of Cryptococcus and Kwoniella reveals pathogenesis evolution and contrasting modes of karyotype evolution via chromosome fusion or intercentromeric recombination.</title>
        <authorList>
            <person name="Coelho M.A."/>
            <person name="David-Palma M."/>
            <person name="Shea T."/>
            <person name="Bowers K."/>
            <person name="McGinley-Smith S."/>
            <person name="Mohammad A.W."/>
            <person name="Gnirke A."/>
            <person name="Yurkov A.M."/>
            <person name="Nowrousian M."/>
            <person name="Sun S."/>
            <person name="Cuomo C.A."/>
            <person name="Heitman J."/>
        </authorList>
    </citation>
    <scope>NUCLEOTIDE SEQUENCE [LARGE SCALE GENOMIC DNA]</scope>
    <source>
        <strain evidence="12 13">PYCC6329</strain>
    </source>
</reference>
<feature type="coiled-coil region" evidence="8">
    <location>
        <begin position="58"/>
        <end position="85"/>
    </location>
</feature>
<evidence type="ECO:0000256" key="6">
    <source>
        <dbReference type="ARBA" id="ARBA00023242"/>
    </source>
</evidence>
<dbReference type="Pfam" id="PF15412">
    <property type="entry name" value="Nse4-Nse3_bdg"/>
    <property type="match status" value="1"/>
</dbReference>
<gene>
    <name evidence="12" type="ORF">V865_002125</name>
</gene>
<keyword evidence="13" id="KW-1185">Reference proteome</keyword>
<dbReference type="Proteomes" id="UP001358614">
    <property type="component" value="Chromosome 1"/>
</dbReference>
<feature type="compositionally biased region" description="Basic and acidic residues" evidence="9">
    <location>
        <begin position="244"/>
        <end position="260"/>
    </location>
</feature>
<keyword evidence="6 7" id="KW-0539">Nucleus</keyword>
<feature type="domain" description="Non-structural maintenance of chromosome element 4 C-terminal" evidence="10">
    <location>
        <begin position="284"/>
        <end position="370"/>
    </location>
</feature>
<accession>A0AAX4KC46</accession>
<evidence type="ECO:0000256" key="9">
    <source>
        <dbReference type="SAM" id="MobiDB-lite"/>
    </source>
</evidence>
<feature type="domain" description="Nse4/EID protein Nse3/MAGE-binding" evidence="11">
    <location>
        <begin position="110"/>
        <end position="162"/>
    </location>
</feature>
<keyword evidence="5 7" id="KW-0234">DNA repair</keyword>
<dbReference type="GO" id="GO:0005634">
    <property type="term" value="C:nucleus"/>
    <property type="evidence" value="ECO:0007669"/>
    <property type="project" value="UniProtKB-SubCell"/>
</dbReference>
<keyword evidence="4 7" id="KW-0233">DNA recombination</keyword>
<dbReference type="InterPro" id="IPR027786">
    <property type="entry name" value="Nse4/EID"/>
</dbReference>
<evidence type="ECO:0000256" key="3">
    <source>
        <dbReference type="ARBA" id="ARBA00022763"/>
    </source>
</evidence>
<evidence type="ECO:0000259" key="10">
    <source>
        <dbReference type="Pfam" id="PF08743"/>
    </source>
</evidence>
<dbReference type="InterPro" id="IPR014854">
    <property type="entry name" value="Nse4_C"/>
</dbReference>
<evidence type="ECO:0000256" key="5">
    <source>
        <dbReference type="ARBA" id="ARBA00023204"/>
    </source>
</evidence>
<comment type="similarity">
    <text evidence="2 7">Belongs to the NSE4 family.</text>
</comment>
<dbReference type="RefSeq" id="XP_066082029.1">
    <property type="nucleotide sequence ID" value="XM_066225932.1"/>
</dbReference>
<dbReference type="InterPro" id="IPR029225">
    <property type="entry name" value="Nse4_Nse3-bd"/>
</dbReference>
<dbReference type="GO" id="GO:0006310">
    <property type="term" value="P:DNA recombination"/>
    <property type="evidence" value="ECO:0007669"/>
    <property type="project" value="UniProtKB-UniRule"/>
</dbReference>
<evidence type="ECO:0000313" key="13">
    <source>
        <dbReference type="Proteomes" id="UP001358614"/>
    </source>
</evidence>
<dbReference type="GO" id="GO:0030915">
    <property type="term" value="C:Smc5-Smc6 complex"/>
    <property type="evidence" value="ECO:0007669"/>
    <property type="project" value="UniProtKB-UniRule"/>
</dbReference>
<dbReference type="AlphaFoldDB" id="A0AAX4KC46"/>
<feature type="region of interest" description="Disordered" evidence="9">
    <location>
        <begin position="1"/>
        <end position="44"/>
    </location>
</feature>
<dbReference type="Pfam" id="PF08743">
    <property type="entry name" value="Nse4_C"/>
    <property type="match status" value="1"/>
</dbReference>
<dbReference type="KEGG" id="ker:91100929"/>
<name>A0AAX4KC46_9TREE</name>
<evidence type="ECO:0000313" key="12">
    <source>
        <dbReference type="EMBL" id="WWD04062.1"/>
    </source>
</evidence>
<dbReference type="PANTHER" id="PTHR16140:SF0">
    <property type="entry name" value="NON-STRUCTURAL MAINTENANCE OF CHROMOSOMES ELEMENT 4"/>
    <property type="match status" value="1"/>
</dbReference>
<evidence type="ECO:0000256" key="1">
    <source>
        <dbReference type="ARBA" id="ARBA00004123"/>
    </source>
</evidence>
<evidence type="ECO:0000256" key="8">
    <source>
        <dbReference type="SAM" id="Coils"/>
    </source>
</evidence>
<sequence>MSAEAGPSRRPRTSNDYHHHRHHHHDEEEEDHGTLPTQKRRKITDVNEIFEKPDLQEQIRLSREYRALQNEADELRANLANSTAQDLIKAISKQENLFLDVRDTGIGILDANLMKTNTENAMALAKKFKIDGVNFDIDEFLLKVKNHLGLDRMELDDQDGSSSASSDEDDELDQSQTHNRARNGTGHRGARKGVLGDWEKLGWMAAKFNRRIFGIEFMYGPLSKIHEKRKVGPKQKKKPLAPEIRPEEVHNETQGKKKAKDDFTSNVKMVKHVLQELDSDGEGVNFFQFVINPDDFGQSVENCFFVSFLLNQGLAGIEVNPDDGEVLIKDTSPHDEIDNDIIIKNQAVVELDIKTWEEAKRIFKISESAIPHRDYSAIRSQMAGNAWYA</sequence>
<dbReference type="PANTHER" id="PTHR16140">
    <property type="entry name" value="NON-STRUCTURAL MAINTENANCE OF CHROMOSOMES ELEMENT 4"/>
    <property type="match status" value="1"/>
</dbReference>
<dbReference type="EMBL" id="CP144089">
    <property type="protein sequence ID" value="WWD04062.1"/>
    <property type="molecule type" value="Genomic_DNA"/>
</dbReference>
<comment type="subcellular location">
    <subcellularLocation>
        <location evidence="1 7">Nucleus</location>
    </subcellularLocation>
</comment>
<feature type="compositionally biased region" description="Basic residues" evidence="9">
    <location>
        <begin position="229"/>
        <end position="239"/>
    </location>
</feature>
<keyword evidence="8" id="KW-0175">Coiled coil</keyword>
<comment type="function">
    <text evidence="7">Component of the SMC5-SMC6 complex, that promotes sister chromatid alignment after DNA damage and facilitates double-stranded DNA breaks (DSBs) repair via homologous recombination between sister chromatids.</text>
</comment>